<dbReference type="SUPFAM" id="SSF58104">
    <property type="entry name" value="Methyl-accepting chemotaxis protein (MCP) signaling domain"/>
    <property type="match status" value="1"/>
</dbReference>
<keyword evidence="2" id="KW-1003">Cell membrane</keyword>
<dbReference type="RefSeq" id="WP_018082856.1">
    <property type="nucleotide sequence ID" value="NZ_AQWM01000019.1"/>
</dbReference>
<dbReference type="STRING" id="1121022.GCA_000376105_03185"/>
<proteinExistence type="predicted"/>
<dbReference type="PANTHER" id="PTHR32089:SF39">
    <property type="entry name" value="METHYL-ACCEPTING CHEMOTAXIS PROTEIN HLYB"/>
    <property type="match status" value="1"/>
</dbReference>
<evidence type="ECO:0000259" key="10">
    <source>
        <dbReference type="PROSITE" id="PS50111"/>
    </source>
</evidence>
<dbReference type="OrthoDB" id="5292315at2"/>
<keyword evidence="5" id="KW-0812">Transmembrane</keyword>
<evidence type="ECO:0000256" key="9">
    <source>
        <dbReference type="PROSITE-ProRule" id="PRU00284"/>
    </source>
</evidence>
<dbReference type="Pfam" id="PF00015">
    <property type="entry name" value="MCPsignal"/>
    <property type="match status" value="1"/>
</dbReference>
<dbReference type="EMBL" id="AWGB01000010">
    <property type="protein sequence ID" value="ESQ92811.1"/>
    <property type="molecule type" value="Genomic_DNA"/>
</dbReference>
<dbReference type="Gene3D" id="1.10.287.950">
    <property type="entry name" value="Methyl-accepting chemotaxis protein"/>
    <property type="match status" value="1"/>
</dbReference>
<keyword evidence="12" id="KW-1185">Reference proteome</keyword>
<evidence type="ECO:0000256" key="1">
    <source>
        <dbReference type="ARBA" id="ARBA00004651"/>
    </source>
</evidence>
<dbReference type="GO" id="GO:0007165">
    <property type="term" value="P:signal transduction"/>
    <property type="evidence" value="ECO:0007669"/>
    <property type="project" value="UniProtKB-KW"/>
</dbReference>
<keyword evidence="8 9" id="KW-0807">Transducer</keyword>
<dbReference type="PATRIC" id="fig|1121022.4.peg.1363"/>
<dbReference type="eggNOG" id="COG0840">
    <property type="taxonomic scope" value="Bacteria"/>
</dbReference>
<evidence type="ECO:0000256" key="4">
    <source>
        <dbReference type="ARBA" id="ARBA00022500"/>
    </source>
</evidence>
<evidence type="ECO:0000256" key="3">
    <source>
        <dbReference type="ARBA" id="ARBA00022481"/>
    </source>
</evidence>
<keyword evidence="3" id="KW-0488">Methylation</keyword>
<accession>V4PWR1</accession>
<evidence type="ECO:0000256" key="5">
    <source>
        <dbReference type="ARBA" id="ARBA00022692"/>
    </source>
</evidence>
<dbReference type="Proteomes" id="UP000017837">
    <property type="component" value="Unassembled WGS sequence"/>
</dbReference>
<keyword evidence="7" id="KW-0472">Membrane</keyword>
<dbReference type="InterPro" id="IPR004089">
    <property type="entry name" value="MCPsignal_dom"/>
</dbReference>
<comment type="caution">
    <text evidence="11">The sequence shown here is derived from an EMBL/GenBank/DDBJ whole genome shotgun (WGS) entry which is preliminary data.</text>
</comment>
<evidence type="ECO:0000256" key="2">
    <source>
        <dbReference type="ARBA" id="ARBA00022475"/>
    </source>
</evidence>
<organism evidence="11 12">
    <name type="scientific">Asticcacaulis benevestitus DSM 16100 = ATCC BAA-896</name>
    <dbReference type="NCBI Taxonomy" id="1121022"/>
    <lineage>
        <taxon>Bacteria</taxon>
        <taxon>Pseudomonadati</taxon>
        <taxon>Pseudomonadota</taxon>
        <taxon>Alphaproteobacteria</taxon>
        <taxon>Caulobacterales</taxon>
        <taxon>Caulobacteraceae</taxon>
        <taxon>Asticcacaulis</taxon>
    </lineage>
</organism>
<gene>
    <name evidence="11" type="ORF">ABENE_06835</name>
</gene>
<dbReference type="PANTHER" id="PTHR32089">
    <property type="entry name" value="METHYL-ACCEPTING CHEMOTAXIS PROTEIN MCPB"/>
    <property type="match status" value="1"/>
</dbReference>
<keyword evidence="6" id="KW-1133">Transmembrane helix</keyword>
<evidence type="ECO:0000313" key="12">
    <source>
        <dbReference type="Proteomes" id="UP000017837"/>
    </source>
</evidence>
<evidence type="ECO:0000313" key="11">
    <source>
        <dbReference type="EMBL" id="ESQ92811.1"/>
    </source>
</evidence>
<dbReference type="AlphaFoldDB" id="V4PWR1"/>
<feature type="domain" description="Methyl-accepting transducer" evidence="10">
    <location>
        <begin position="81"/>
        <end position="304"/>
    </location>
</feature>
<evidence type="ECO:0000256" key="8">
    <source>
        <dbReference type="ARBA" id="ARBA00023224"/>
    </source>
</evidence>
<dbReference type="SMART" id="SM00283">
    <property type="entry name" value="MA"/>
    <property type="match status" value="1"/>
</dbReference>
<sequence>MSLLKATASFRRSAYEVEQPSVVPSLVTDSEVCEDGEDGESAALPSADHLTSAHQYLCDVLGLNDVQAKILDVVIHEIEDVRNDIDSNFSELSSRFTRLAQVSHDQTSMVRQMAGSVEAISLGDKSVAIEDVVASMGGALSEFVEKIVFMSSRSVSMVYTLNDVLVEISKVEQSIKSIDNINAQTNYLAINAKIEAAHAGEAGAGFGVVADEVRELAKNVNTLSHDLKTRIGSISQGLHKGYALVREIAEVDTSGQNLSVHNSINQMMRALVDQSVSIRTMLEANAEATQTISRDISDAVVRMQFQDRATQRLDSSIKGLGTIVEALREVDRTTHDALDLCHGQTFATKLRDSVLTQCTLGSVQHKLRVSLDRGGSDQVLDFVDIKAKLTESDDDIEMF</sequence>
<dbReference type="GO" id="GO:0006935">
    <property type="term" value="P:chemotaxis"/>
    <property type="evidence" value="ECO:0007669"/>
    <property type="project" value="UniProtKB-KW"/>
</dbReference>
<reference evidence="11 12" key="1">
    <citation type="journal article" date="2014" name="Nature">
        <title>Sequential evolution of bacterial morphology by co-option of a developmental regulator.</title>
        <authorList>
            <person name="Jiang C."/>
            <person name="Brown P.J."/>
            <person name="Ducret A."/>
            <person name="Brun Y.V."/>
        </authorList>
    </citation>
    <scope>NUCLEOTIDE SEQUENCE [LARGE SCALE GENOMIC DNA]</scope>
    <source>
        <strain evidence="11 12">DSM 16100</strain>
    </source>
</reference>
<keyword evidence="4" id="KW-0145">Chemotaxis</keyword>
<protein>
    <recommendedName>
        <fullName evidence="10">Methyl-accepting transducer domain-containing protein</fullName>
    </recommendedName>
</protein>
<evidence type="ECO:0000256" key="6">
    <source>
        <dbReference type="ARBA" id="ARBA00022989"/>
    </source>
</evidence>
<evidence type="ECO:0000256" key="7">
    <source>
        <dbReference type="ARBA" id="ARBA00023136"/>
    </source>
</evidence>
<name>V4PWR1_9CAUL</name>
<dbReference type="GO" id="GO:0005886">
    <property type="term" value="C:plasma membrane"/>
    <property type="evidence" value="ECO:0007669"/>
    <property type="project" value="UniProtKB-SubCell"/>
</dbReference>
<dbReference type="PROSITE" id="PS50111">
    <property type="entry name" value="CHEMOTAXIS_TRANSDUC_2"/>
    <property type="match status" value="1"/>
</dbReference>
<comment type="subcellular location">
    <subcellularLocation>
        <location evidence="1">Cell membrane</location>
        <topology evidence="1">Multi-pass membrane protein</topology>
    </subcellularLocation>
</comment>